<proteinExistence type="predicted"/>
<dbReference type="EMBL" id="CM023472">
    <property type="protein sequence ID" value="KAH7959702.1"/>
    <property type="molecule type" value="Genomic_DNA"/>
</dbReference>
<comment type="caution">
    <text evidence="1">The sequence shown here is derived from an EMBL/GenBank/DDBJ whole genome shotgun (WGS) entry which is preliminary data.</text>
</comment>
<keyword evidence="2" id="KW-1185">Reference proteome</keyword>
<accession>A0ACB8D5J4</accession>
<evidence type="ECO:0000313" key="2">
    <source>
        <dbReference type="Proteomes" id="UP000821865"/>
    </source>
</evidence>
<gene>
    <name evidence="1" type="ORF">HPB49_013127</name>
</gene>
<organism evidence="1 2">
    <name type="scientific">Dermacentor silvarum</name>
    <name type="common">Tick</name>
    <dbReference type="NCBI Taxonomy" id="543639"/>
    <lineage>
        <taxon>Eukaryota</taxon>
        <taxon>Metazoa</taxon>
        <taxon>Ecdysozoa</taxon>
        <taxon>Arthropoda</taxon>
        <taxon>Chelicerata</taxon>
        <taxon>Arachnida</taxon>
        <taxon>Acari</taxon>
        <taxon>Parasitiformes</taxon>
        <taxon>Ixodida</taxon>
        <taxon>Ixodoidea</taxon>
        <taxon>Ixodidae</taxon>
        <taxon>Rhipicephalinae</taxon>
        <taxon>Dermacentor</taxon>
    </lineage>
</organism>
<sequence length="93" mass="10612">MLYTELGSEPPLDQFQFTRLIVQGLLTKRLNTGERPGPSGSLVFHSKEGRGHHLVPLRKQSRCRKCTKNTQIKCQMCSVPLHIHCSAAYHERK</sequence>
<protein>
    <submittedName>
        <fullName evidence="1">Uncharacterized protein</fullName>
    </submittedName>
</protein>
<dbReference type="Proteomes" id="UP000821865">
    <property type="component" value="Chromosome 3"/>
</dbReference>
<evidence type="ECO:0000313" key="1">
    <source>
        <dbReference type="EMBL" id="KAH7959702.1"/>
    </source>
</evidence>
<reference evidence="1" key="1">
    <citation type="submission" date="2020-05" db="EMBL/GenBank/DDBJ databases">
        <title>Large-scale comparative analyses of tick genomes elucidate their genetic diversity and vector capacities.</title>
        <authorList>
            <person name="Jia N."/>
            <person name="Wang J."/>
            <person name="Shi W."/>
            <person name="Du L."/>
            <person name="Sun Y."/>
            <person name="Zhan W."/>
            <person name="Jiang J."/>
            <person name="Wang Q."/>
            <person name="Zhang B."/>
            <person name="Ji P."/>
            <person name="Sakyi L.B."/>
            <person name="Cui X."/>
            <person name="Yuan T."/>
            <person name="Jiang B."/>
            <person name="Yang W."/>
            <person name="Lam T.T.-Y."/>
            <person name="Chang Q."/>
            <person name="Ding S."/>
            <person name="Wang X."/>
            <person name="Zhu J."/>
            <person name="Ruan X."/>
            <person name="Zhao L."/>
            <person name="Wei J."/>
            <person name="Que T."/>
            <person name="Du C."/>
            <person name="Cheng J."/>
            <person name="Dai P."/>
            <person name="Han X."/>
            <person name="Huang E."/>
            <person name="Gao Y."/>
            <person name="Liu J."/>
            <person name="Shao H."/>
            <person name="Ye R."/>
            <person name="Li L."/>
            <person name="Wei W."/>
            <person name="Wang X."/>
            <person name="Wang C."/>
            <person name="Yang T."/>
            <person name="Huo Q."/>
            <person name="Li W."/>
            <person name="Guo W."/>
            <person name="Chen H."/>
            <person name="Zhou L."/>
            <person name="Ni X."/>
            <person name="Tian J."/>
            <person name="Zhou Y."/>
            <person name="Sheng Y."/>
            <person name="Liu T."/>
            <person name="Pan Y."/>
            <person name="Xia L."/>
            <person name="Li J."/>
            <person name="Zhao F."/>
            <person name="Cao W."/>
        </authorList>
    </citation>
    <scope>NUCLEOTIDE SEQUENCE</scope>
    <source>
        <strain evidence="1">Dsil-2018</strain>
    </source>
</reference>
<name>A0ACB8D5J4_DERSI</name>